<dbReference type="EMBL" id="HBGJ01032553">
    <property type="protein sequence ID" value="CAD9262218.1"/>
    <property type="molecule type" value="Transcribed_RNA"/>
</dbReference>
<dbReference type="SUPFAM" id="SSF57850">
    <property type="entry name" value="RING/U-box"/>
    <property type="match status" value="1"/>
</dbReference>
<dbReference type="SMART" id="SM00184">
    <property type="entry name" value="RING"/>
    <property type="match status" value="1"/>
</dbReference>
<dbReference type="SUPFAM" id="SSF161245">
    <property type="entry name" value="Zinc hairpin stack"/>
    <property type="match status" value="1"/>
</dbReference>
<evidence type="ECO:0000256" key="5">
    <source>
        <dbReference type="SAM" id="MobiDB-lite"/>
    </source>
</evidence>
<dbReference type="InterPro" id="IPR039512">
    <property type="entry name" value="RCHY1_zinc-ribbon"/>
</dbReference>
<dbReference type="PROSITE" id="PS51270">
    <property type="entry name" value="ZF_CTCHY"/>
    <property type="match status" value="1"/>
</dbReference>
<feature type="domain" description="CTCHY-type" evidence="8">
    <location>
        <begin position="602"/>
        <end position="666"/>
    </location>
</feature>
<gene>
    <name evidence="9" type="ORF">PPAR1163_LOCUS20599</name>
</gene>
<dbReference type="GO" id="GO:0016567">
    <property type="term" value="P:protein ubiquitination"/>
    <property type="evidence" value="ECO:0007669"/>
    <property type="project" value="TreeGrafter"/>
</dbReference>
<dbReference type="InterPro" id="IPR037275">
    <property type="entry name" value="Znf_CTCHY_sf"/>
</dbReference>
<keyword evidence="3" id="KW-0862">Zinc</keyword>
<dbReference type="InterPro" id="IPR017921">
    <property type="entry name" value="Znf_CTCHY"/>
</dbReference>
<evidence type="ECO:0000256" key="2">
    <source>
        <dbReference type="ARBA" id="ARBA00022771"/>
    </source>
</evidence>
<dbReference type="FunFam" id="3.30.40.10:FF:000208">
    <property type="entry name" value="Zinc finger protein-related isoform 1"/>
    <property type="match status" value="1"/>
</dbReference>
<dbReference type="PANTHER" id="PTHR21319">
    <property type="entry name" value="RING FINGER AND CHY ZINC FINGER DOMAIN-CONTAINING PROTEIN 1"/>
    <property type="match status" value="1"/>
</dbReference>
<dbReference type="CDD" id="cd12108">
    <property type="entry name" value="Hr-like"/>
    <property type="match status" value="1"/>
</dbReference>
<evidence type="ECO:0000256" key="3">
    <source>
        <dbReference type="ARBA" id="ARBA00022833"/>
    </source>
</evidence>
<organism evidence="9">
    <name type="scientific">Phaeomonas parva</name>
    <dbReference type="NCBI Taxonomy" id="124430"/>
    <lineage>
        <taxon>Eukaryota</taxon>
        <taxon>Sar</taxon>
        <taxon>Stramenopiles</taxon>
        <taxon>Ochrophyta</taxon>
        <taxon>Pinguiophyceae</taxon>
        <taxon>Pinguiochrysidales</taxon>
        <taxon>Pinguiochrysidaceae</taxon>
        <taxon>Phaeomonas</taxon>
    </lineage>
</organism>
<dbReference type="InterPro" id="IPR008913">
    <property type="entry name" value="Znf_CHY"/>
</dbReference>
<dbReference type="GO" id="GO:0006511">
    <property type="term" value="P:ubiquitin-dependent protein catabolic process"/>
    <property type="evidence" value="ECO:0007669"/>
    <property type="project" value="TreeGrafter"/>
</dbReference>
<dbReference type="Gene3D" id="2.20.28.10">
    <property type="match status" value="1"/>
</dbReference>
<dbReference type="Gene3D" id="3.30.40.10">
    <property type="entry name" value="Zinc/RING finger domain, C3HC4 (zinc finger)"/>
    <property type="match status" value="1"/>
</dbReference>
<dbReference type="CDD" id="cd16464">
    <property type="entry name" value="RING-H2_Pirh2-like"/>
    <property type="match status" value="1"/>
</dbReference>
<dbReference type="Pfam" id="PF13639">
    <property type="entry name" value="zf-RING_2"/>
    <property type="match status" value="1"/>
</dbReference>
<dbReference type="InterPro" id="IPR012312">
    <property type="entry name" value="Hemerythrin-like"/>
</dbReference>
<protein>
    <recommendedName>
        <fullName evidence="10">RING-type domain-containing protein</fullName>
    </recommendedName>
</protein>
<feature type="region of interest" description="Disordered" evidence="5">
    <location>
        <begin position="111"/>
        <end position="133"/>
    </location>
</feature>
<feature type="region of interest" description="Disordered" evidence="5">
    <location>
        <begin position="338"/>
        <end position="366"/>
    </location>
</feature>
<evidence type="ECO:0000259" key="7">
    <source>
        <dbReference type="PROSITE" id="PS51266"/>
    </source>
</evidence>
<dbReference type="Pfam" id="PF14599">
    <property type="entry name" value="zinc_ribbon_6"/>
    <property type="match status" value="1"/>
</dbReference>
<dbReference type="SUPFAM" id="SSF161219">
    <property type="entry name" value="CHY zinc finger-like"/>
    <property type="match status" value="1"/>
</dbReference>
<evidence type="ECO:0000313" key="9">
    <source>
        <dbReference type="EMBL" id="CAD9262218.1"/>
    </source>
</evidence>
<dbReference type="InterPro" id="IPR013083">
    <property type="entry name" value="Znf_RING/FYVE/PHD"/>
</dbReference>
<dbReference type="PROSITE" id="PS51266">
    <property type="entry name" value="ZF_CHY"/>
    <property type="match status" value="1"/>
</dbReference>
<feature type="domain" description="CHY-type" evidence="7">
    <location>
        <begin position="526"/>
        <end position="595"/>
    </location>
</feature>
<dbReference type="GO" id="GO:0061630">
    <property type="term" value="F:ubiquitin protein ligase activity"/>
    <property type="evidence" value="ECO:0007669"/>
    <property type="project" value="TreeGrafter"/>
</dbReference>
<dbReference type="Gene3D" id="1.20.120.520">
    <property type="entry name" value="nmb1532 protein domain like"/>
    <property type="match status" value="1"/>
</dbReference>
<keyword evidence="2 4" id="KW-0863">Zinc-finger</keyword>
<evidence type="ECO:0008006" key="10">
    <source>
        <dbReference type="Google" id="ProtNLM"/>
    </source>
</evidence>
<name>A0A7S1XWB5_9STRA</name>
<evidence type="ECO:0000256" key="4">
    <source>
        <dbReference type="PROSITE-ProRule" id="PRU00601"/>
    </source>
</evidence>
<dbReference type="InterPro" id="IPR001841">
    <property type="entry name" value="Znf_RING"/>
</dbReference>
<proteinExistence type="predicted"/>
<evidence type="ECO:0000259" key="8">
    <source>
        <dbReference type="PROSITE" id="PS51270"/>
    </source>
</evidence>
<dbReference type="Pfam" id="PF01814">
    <property type="entry name" value="Hemerythrin"/>
    <property type="match status" value="1"/>
</dbReference>
<sequence length="799" mass="87424">MAAAVVSDAGARMSGGAGGAAVAAESAPDPALAAFEDCALVEIVHLHRALRGELRSLLASVSALAECREAECGSQVLHIMSQFNLLWAVFRAHSKAEDDVIWPALRAKGANVEHDSDDPDAPLPEVDEAEYEEEHKEERRMFSEMDGMLKSLRRLGGQSSPEWGDLVLCLGRTAAAIVENLNEHLDKEEKGAMPLVKRLLSTEEIEALVGEIMGKRSTTMMTMLLRMVVRNLPPEDQRDMIKHLRHSAEGTFFERWLAHGGFVFDDNNKKPGGDAADGADGKSAGADGDIAMRPRPTDSGAFTGCFCYNSCPACSSAPKFVGEPDCDVAPAEVVEEDAKPAPVAVGPAPSPGGSEGKGDGVTGSAIAAEGGSASASTSQFIPGMQPENPLTCVVCCAMDGCPAQSSQKPGATAEEIKVQRDQGLVRLVSLLKARGVTPLKTSEMLQKVRNSRWMNLARTRSGSSDGAPPVGQSPRPMKRQRRIETPAGMIPSTIHPAMHLVWNGEKYVEGPNDAAFSIEEVCVTKHPSQQLGCPHYKRKVKLRAPCCDKLVTCRLCHDQACDHMMNRFAVEEMLCMVCGTLQPVKGICANEKCKHSSPEEPLSTYYCDVCHLFDDDPDKHIYHCPYCNVCRAGRGLGIDYRHCMRCNACVRLNAEHKCLDQVLQGACPICLEEVFRSTRPIKALKCGHVMHKDCYQSYRQQAYTCPICWKSVDDMSEYFTQLDSYISHLPMPTEFLNFRSHILCHDCDTKSWVPFHFAYHKCTNCVSFNTRLLEKVNVLEQQQALSTMTSEAPPSETSL</sequence>
<dbReference type="GO" id="GO:0008270">
    <property type="term" value="F:zinc ion binding"/>
    <property type="evidence" value="ECO:0007669"/>
    <property type="project" value="UniProtKB-KW"/>
</dbReference>
<dbReference type="Pfam" id="PF05495">
    <property type="entry name" value="zf-CHY"/>
    <property type="match status" value="1"/>
</dbReference>
<accession>A0A7S1XWB5</accession>
<reference evidence="9" key="1">
    <citation type="submission" date="2021-01" db="EMBL/GenBank/DDBJ databases">
        <authorList>
            <person name="Corre E."/>
            <person name="Pelletier E."/>
            <person name="Niang G."/>
            <person name="Scheremetjew M."/>
            <person name="Finn R."/>
            <person name="Kale V."/>
            <person name="Holt S."/>
            <person name="Cochrane G."/>
            <person name="Meng A."/>
            <person name="Brown T."/>
            <person name="Cohen L."/>
        </authorList>
    </citation>
    <scope>NUCLEOTIDE SEQUENCE</scope>
    <source>
        <strain evidence="9">CCMP2877</strain>
    </source>
</reference>
<dbReference type="PROSITE" id="PS50089">
    <property type="entry name" value="ZF_RING_2"/>
    <property type="match status" value="1"/>
</dbReference>
<dbReference type="GO" id="GO:0005634">
    <property type="term" value="C:nucleus"/>
    <property type="evidence" value="ECO:0007669"/>
    <property type="project" value="TreeGrafter"/>
</dbReference>
<evidence type="ECO:0000259" key="6">
    <source>
        <dbReference type="PROSITE" id="PS50089"/>
    </source>
</evidence>
<dbReference type="PANTHER" id="PTHR21319:SF0">
    <property type="entry name" value="AND RING FINGER DOMAIN PROTEIN, PUTATIVE (AFU_ORTHOLOGUE AFUA_1G08900)-RELATED"/>
    <property type="match status" value="1"/>
</dbReference>
<dbReference type="InterPro" id="IPR037274">
    <property type="entry name" value="Znf_CHY_sf"/>
</dbReference>
<feature type="compositionally biased region" description="Acidic residues" evidence="5">
    <location>
        <begin position="115"/>
        <end position="132"/>
    </location>
</feature>
<feature type="domain" description="RING-type" evidence="6">
    <location>
        <begin position="667"/>
        <end position="708"/>
    </location>
</feature>
<dbReference type="AlphaFoldDB" id="A0A7S1XWB5"/>
<evidence type="ECO:0000256" key="1">
    <source>
        <dbReference type="ARBA" id="ARBA00022723"/>
    </source>
</evidence>
<feature type="region of interest" description="Disordered" evidence="5">
    <location>
        <begin position="458"/>
        <end position="479"/>
    </location>
</feature>
<keyword evidence="1" id="KW-0479">Metal-binding</keyword>